<dbReference type="GO" id="GO:0016787">
    <property type="term" value="F:hydrolase activity"/>
    <property type="evidence" value="ECO:0007669"/>
    <property type="project" value="UniProtKB-KW"/>
</dbReference>
<feature type="domain" description="Alpha-N-acetylglucosaminidase C-terminal" evidence="5">
    <location>
        <begin position="715"/>
        <end position="965"/>
    </location>
</feature>
<feature type="domain" description="Alpha-N-acetylglucosaminidase tim-barrel" evidence="3">
    <location>
        <begin position="202"/>
        <end position="552"/>
    </location>
</feature>
<proteinExistence type="predicted"/>
<dbReference type="PANTHER" id="PTHR12872">
    <property type="entry name" value="ALPHA-N-ACETYLGLUCOSAMINIDASE"/>
    <property type="match status" value="1"/>
</dbReference>
<organism evidence="6 7">
    <name type="scientific">Mortierella alpina</name>
    <name type="common">Oleaginous fungus</name>
    <name type="synonym">Mortierella renispora</name>
    <dbReference type="NCBI Taxonomy" id="64518"/>
    <lineage>
        <taxon>Eukaryota</taxon>
        <taxon>Fungi</taxon>
        <taxon>Fungi incertae sedis</taxon>
        <taxon>Mucoromycota</taxon>
        <taxon>Mortierellomycotina</taxon>
        <taxon>Mortierellomycetes</taxon>
        <taxon>Mortierellales</taxon>
        <taxon>Mortierellaceae</taxon>
        <taxon>Mortierella</taxon>
    </lineage>
</organism>
<dbReference type="InterPro" id="IPR029018">
    <property type="entry name" value="Hex-like_dom2"/>
</dbReference>
<evidence type="ECO:0000259" key="4">
    <source>
        <dbReference type="Pfam" id="PF12971"/>
    </source>
</evidence>
<dbReference type="Gene3D" id="3.20.20.80">
    <property type="entry name" value="Glycosidases"/>
    <property type="match status" value="1"/>
</dbReference>
<dbReference type="EMBL" id="JAIFTL010000462">
    <property type="protein sequence ID" value="KAG9319413.1"/>
    <property type="molecule type" value="Genomic_DNA"/>
</dbReference>
<reference evidence="6" key="1">
    <citation type="submission" date="2021-07" db="EMBL/GenBank/DDBJ databases">
        <title>Draft genome of Mortierella alpina, strain LL118, isolated from an aspen leaf litter sample.</title>
        <authorList>
            <person name="Yang S."/>
            <person name="Vinatzer B.A."/>
        </authorList>
    </citation>
    <scope>NUCLEOTIDE SEQUENCE</scope>
    <source>
        <strain evidence="6">LL118</strain>
    </source>
</reference>
<feature type="domain" description="Alpha-N-acetylglucosaminidase C-terminal" evidence="5">
    <location>
        <begin position="581"/>
        <end position="663"/>
    </location>
</feature>
<evidence type="ECO:0000313" key="7">
    <source>
        <dbReference type="Proteomes" id="UP000717515"/>
    </source>
</evidence>
<dbReference type="Pfam" id="PF12972">
    <property type="entry name" value="NAGLU_C"/>
    <property type="match status" value="2"/>
</dbReference>
<evidence type="ECO:0000259" key="5">
    <source>
        <dbReference type="Pfam" id="PF12972"/>
    </source>
</evidence>
<evidence type="ECO:0000256" key="2">
    <source>
        <dbReference type="SAM" id="MobiDB-lite"/>
    </source>
</evidence>
<evidence type="ECO:0008006" key="8">
    <source>
        <dbReference type="Google" id="ProtNLM"/>
    </source>
</evidence>
<name>A0A9P7ZW96_MORAP</name>
<dbReference type="AlphaFoldDB" id="A0A9P7ZW96"/>
<comment type="caution">
    <text evidence="6">The sequence shown here is derived from an EMBL/GenBank/DDBJ whole genome shotgun (WGS) entry which is preliminary data.</text>
</comment>
<dbReference type="InterPro" id="IPR024733">
    <property type="entry name" value="NAGLU_tim-barrel"/>
</dbReference>
<feature type="region of interest" description="Disordered" evidence="2">
    <location>
        <begin position="692"/>
        <end position="711"/>
    </location>
</feature>
<evidence type="ECO:0000256" key="1">
    <source>
        <dbReference type="ARBA" id="ARBA00022801"/>
    </source>
</evidence>
<evidence type="ECO:0000313" key="6">
    <source>
        <dbReference type="EMBL" id="KAG9319413.1"/>
    </source>
</evidence>
<dbReference type="Gene3D" id="1.20.120.670">
    <property type="entry name" value="N-acetyl-b-d-glucoasminidase"/>
    <property type="match status" value="2"/>
</dbReference>
<accession>A0A9P7ZW96</accession>
<dbReference type="InterPro" id="IPR024732">
    <property type="entry name" value="NAGLU_C"/>
</dbReference>
<dbReference type="Pfam" id="PF05089">
    <property type="entry name" value="NAGLU"/>
    <property type="match status" value="1"/>
</dbReference>
<dbReference type="Gene3D" id="3.30.379.10">
    <property type="entry name" value="Chitobiase/beta-hexosaminidase domain 2-like"/>
    <property type="match status" value="1"/>
</dbReference>
<dbReference type="InterPro" id="IPR024240">
    <property type="entry name" value="NAGLU_N"/>
</dbReference>
<dbReference type="Pfam" id="PF12971">
    <property type="entry name" value="NAGLU_N"/>
    <property type="match status" value="1"/>
</dbReference>
<gene>
    <name evidence="6" type="ORF">KVV02_007562</name>
</gene>
<dbReference type="InterPro" id="IPR007781">
    <property type="entry name" value="NAGLU"/>
</dbReference>
<feature type="domain" description="Alpha-N-acetylglucosaminidase N-terminal" evidence="4">
    <location>
        <begin position="94"/>
        <end position="179"/>
    </location>
</feature>
<sequence>MVSTPAPPPWREHKKPRSSLSMLWVATAAVCCISSLLSTTHVLASPIAISPHASPQSSQSSSVAQNADWPVIRARSDPSARTVFKRSIAQPGDAVSALVRRLLPAAYHGHFQFSLKPDLASGSASNIYDTFRISNGQGGKVLVEGVTASALGAGLNHYLKNVCQVELTWSGDRFTSLPTVPPMIPQDAGAGGEIRASFVPWRYYMNVVTFGYSYAFWDWTRWEREIDWMMLNGVNMALSMVGQEYVFRQFYENQGLSRESLNGFLSGPAFMPWQRMGNIQGSWGFPNDTQFKNEWIDSQWELQIQIMQRMQDFGITPIMPSFNGFVPRDLVPIYPATKFETASMWALIPDPYSKVTFVPSTEPLFGSLSQQFIQLQNSMYEARGVKLDATRNFYLLDLFNELNPNCMRVDCLQQITSGVMKALKAADPKAVWVMQAWFLLHRDIWKEAETKAFFDGIRETNEGRDAFVIDLYSDVAPLWESTQGFFGIDWGWSMLNNFGGGQGLYGTLPTLLTEPFRGYQQPAKTMRGMGITMEGINNNEYLYQLILDIPWQDAIVNNPSSTLNGSSLQVAQSALNGQQHLESYIRRRYGPSQTNQAMLDVWTTLSQTVWDCRSQQMSQSKSYLDNTPAVDMRREGFMTNIFWYDQKKVVQAWGQFVQSTETEASRKRRGRRSAIQNSIENVLRATRGYPVPEKQVQGDCGNGQSKPTTNKNRLWSSLSKLVHEALQDTVSQGYEATSNPSTGSPSTPLKRTVAKAVTVSPTILAAGPSASALCTNADLPLNVSSFQYDLADVTREVLTAVVLPGLHAELIEAYKAKDVARTRATGNMVLDTIRDIDRILSTHSHFMLGPWIRDARVSAKVISSQTHQAIVGNNSYSEAEMETYADYLEFNARNQVTWWGPGGQQSLADYASKQWAGLVKEFYLPRWQIFVDRLVTAAEKRTTLDYKSYLQDVLAVENKWQWETTCLGGGCQQTNGKASDKYPVEAVEDTALVAQDLWDRWGQAATRLAQKSSM</sequence>
<protein>
    <recommendedName>
        <fullName evidence="8">Alpha-N-acetylglucosaminidase</fullName>
    </recommendedName>
</protein>
<dbReference type="Proteomes" id="UP000717515">
    <property type="component" value="Unassembled WGS sequence"/>
</dbReference>
<keyword evidence="1" id="KW-0378">Hydrolase</keyword>
<dbReference type="PANTHER" id="PTHR12872:SF1">
    <property type="entry name" value="ALPHA-N-ACETYLGLUCOSAMINIDASE"/>
    <property type="match status" value="1"/>
</dbReference>
<feature type="compositionally biased region" description="Polar residues" evidence="2">
    <location>
        <begin position="702"/>
        <end position="711"/>
    </location>
</feature>
<evidence type="ECO:0000259" key="3">
    <source>
        <dbReference type="Pfam" id="PF05089"/>
    </source>
</evidence>